<evidence type="ECO:0000313" key="5">
    <source>
        <dbReference type="Proteomes" id="UP000592216"/>
    </source>
</evidence>
<dbReference type="RefSeq" id="WP_177157907.1">
    <property type="nucleotide sequence ID" value="NZ_JABCJE010000005.1"/>
</dbReference>
<proteinExistence type="predicted"/>
<dbReference type="EMBL" id="JABCJE010000005">
    <property type="protein sequence ID" value="NVO24094.1"/>
    <property type="molecule type" value="Genomic_DNA"/>
</dbReference>
<protein>
    <submittedName>
        <fullName evidence="4">M23 family metallopeptidase</fullName>
    </submittedName>
</protein>
<dbReference type="PANTHER" id="PTHR21666:SF289">
    <property type="entry name" value="L-ALA--D-GLU ENDOPEPTIDASE"/>
    <property type="match status" value="1"/>
</dbReference>
<gene>
    <name evidence="4" type="ORF">HJ536_12070</name>
</gene>
<feature type="signal peptide" evidence="2">
    <location>
        <begin position="1"/>
        <end position="18"/>
    </location>
</feature>
<dbReference type="SUPFAM" id="SSF51261">
    <property type="entry name" value="Duplicated hybrid motif"/>
    <property type="match status" value="1"/>
</dbReference>
<dbReference type="Gene3D" id="2.70.70.10">
    <property type="entry name" value="Glucose Permease (Domain IIA)"/>
    <property type="match status" value="1"/>
</dbReference>
<comment type="caution">
    <text evidence="4">The sequence shown here is derived from an EMBL/GenBank/DDBJ whole genome shotgun (WGS) entry which is preliminary data.</text>
</comment>
<feature type="chain" id="PRO_5032604728" evidence="2">
    <location>
        <begin position="19"/>
        <end position="317"/>
    </location>
</feature>
<dbReference type="Pfam" id="PF01551">
    <property type="entry name" value="Peptidase_M23"/>
    <property type="match status" value="1"/>
</dbReference>
<evidence type="ECO:0000256" key="1">
    <source>
        <dbReference type="ARBA" id="ARBA00022729"/>
    </source>
</evidence>
<feature type="domain" description="M23ase beta-sheet core" evidence="3">
    <location>
        <begin position="61"/>
        <end position="179"/>
    </location>
</feature>
<evidence type="ECO:0000256" key="2">
    <source>
        <dbReference type="SAM" id="SignalP"/>
    </source>
</evidence>
<sequence length="317" mass="34045">MKYLIALATLAGASPIYAQELTLHLPIDCGLGKTCFIQHYTDRDSGPEAKDYTCGTLSYDGHKGTDFALPTHADRLKGVNVLAAAAGKVRGVRDGIPDMGLDDTPAELLDGKDCGNGVVIDHGNGWETQYCHMANGSVQVKQGDQVTTGTLLGQVGYSGRTQFPHLHLSVRHDGNVVDPFANGADTCADSGLTLWDEDIPYQPTALFDLGLSDAVPQYGAIKQGLPKTEVSRDEPLVLWGYAFGGKPGDVMGFLISGPHGEVFRHDVLIDRQQAQYFRAGGLKAPLGGWPSGRYTGLVTLTRDGKVLDRRPTQTEIH</sequence>
<dbReference type="InterPro" id="IPR011055">
    <property type="entry name" value="Dup_hybrid_motif"/>
</dbReference>
<organism evidence="4 5">
    <name type="scientific">Donghicola mangrovi</name>
    <dbReference type="NCBI Taxonomy" id="2729614"/>
    <lineage>
        <taxon>Bacteria</taxon>
        <taxon>Pseudomonadati</taxon>
        <taxon>Pseudomonadota</taxon>
        <taxon>Alphaproteobacteria</taxon>
        <taxon>Rhodobacterales</taxon>
        <taxon>Roseobacteraceae</taxon>
        <taxon>Donghicola</taxon>
    </lineage>
</organism>
<dbReference type="AlphaFoldDB" id="A0A850Q565"/>
<evidence type="ECO:0000313" key="4">
    <source>
        <dbReference type="EMBL" id="NVO24094.1"/>
    </source>
</evidence>
<dbReference type="GO" id="GO:0004222">
    <property type="term" value="F:metalloendopeptidase activity"/>
    <property type="evidence" value="ECO:0007669"/>
    <property type="project" value="TreeGrafter"/>
</dbReference>
<dbReference type="CDD" id="cd12797">
    <property type="entry name" value="M23_peptidase"/>
    <property type="match status" value="1"/>
</dbReference>
<reference evidence="4 5" key="1">
    <citation type="submission" date="2020-04" db="EMBL/GenBank/DDBJ databases">
        <title>Donghicola sp., a member of the Rhodobacteraceae family isolated from mangrove forest in Thailand.</title>
        <authorList>
            <person name="Charoenyingcharoen P."/>
            <person name="Yukphan P."/>
        </authorList>
    </citation>
    <scope>NUCLEOTIDE SEQUENCE [LARGE SCALE GENOMIC DNA]</scope>
    <source>
        <strain evidence="4 5">B5-SW-15</strain>
    </source>
</reference>
<accession>A0A850Q565</accession>
<dbReference type="PANTHER" id="PTHR21666">
    <property type="entry name" value="PEPTIDASE-RELATED"/>
    <property type="match status" value="1"/>
</dbReference>
<keyword evidence="1 2" id="KW-0732">Signal</keyword>
<dbReference type="InterPro" id="IPR016047">
    <property type="entry name" value="M23ase_b-sheet_dom"/>
</dbReference>
<dbReference type="Proteomes" id="UP000592216">
    <property type="component" value="Unassembled WGS sequence"/>
</dbReference>
<name>A0A850Q565_9RHOB</name>
<evidence type="ECO:0000259" key="3">
    <source>
        <dbReference type="Pfam" id="PF01551"/>
    </source>
</evidence>
<dbReference type="InterPro" id="IPR050570">
    <property type="entry name" value="Cell_wall_metabolism_enzyme"/>
</dbReference>